<gene>
    <name evidence="6" type="ORF">HMPREF9470_02007</name>
</gene>
<evidence type="ECO:0000256" key="2">
    <source>
        <dbReference type="ARBA" id="ARBA00023004"/>
    </source>
</evidence>
<dbReference type="AlphaFoldDB" id="A0A0J9C4D9"/>
<dbReference type="GeneID" id="93162059"/>
<dbReference type="InterPro" id="IPR029039">
    <property type="entry name" value="Flavoprotein-like_sf"/>
</dbReference>
<evidence type="ECO:0008006" key="8">
    <source>
        <dbReference type="Google" id="ProtNLM"/>
    </source>
</evidence>
<feature type="domain" description="4Fe-4S ferredoxin-type" evidence="5">
    <location>
        <begin position="171"/>
        <end position="200"/>
    </location>
</feature>
<dbReference type="SUPFAM" id="SSF54862">
    <property type="entry name" value="4Fe-4S ferredoxins"/>
    <property type="match status" value="1"/>
</dbReference>
<dbReference type="Gene3D" id="3.40.50.360">
    <property type="match status" value="1"/>
</dbReference>
<dbReference type="InterPro" id="IPR017896">
    <property type="entry name" value="4Fe4S_Fe-S-bd"/>
</dbReference>
<dbReference type="EMBL" id="ADLK01000019">
    <property type="protein sequence ID" value="KMW19992.1"/>
    <property type="molecule type" value="Genomic_DNA"/>
</dbReference>
<dbReference type="Gene3D" id="3.30.70.20">
    <property type="match status" value="1"/>
</dbReference>
<reference evidence="6 7" key="1">
    <citation type="submission" date="2011-04" db="EMBL/GenBank/DDBJ databases">
        <title>The Genome Sequence of Clostridium citroniae WAL-19142.</title>
        <authorList>
            <consortium name="The Broad Institute Genome Sequencing Platform"/>
            <person name="Earl A."/>
            <person name="Ward D."/>
            <person name="Feldgarden M."/>
            <person name="Gevers D."/>
            <person name="Warren Y.A."/>
            <person name="Tyrrell K.L."/>
            <person name="Citron D.M."/>
            <person name="Goldstein E.J."/>
            <person name="Daigneault M."/>
            <person name="Allen-Vercoe E."/>
            <person name="Young S.K."/>
            <person name="Zeng Q."/>
            <person name="Gargeya S."/>
            <person name="Fitzgerald M."/>
            <person name="Haas B."/>
            <person name="Abouelleil A."/>
            <person name="Alvarado L."/>
            <person name="Arachchi H.M."/>
            <person name="Berlin A."/>
            <person name="Brown A."/>
            <person name="Chapman S.B."/>
            <person name="Chen Z."/>
            <person name="Dunbar C."/>
            <person name="Freedman E."/>
            <person name="Gearin G."/>
            <person name="Gellesch M."/>
            <person name="Goldberg J."/>
            <person name="Griggs A."/>
            <person name="Gujja S."/>
            <person name="Heilman E.R."/>
            <person name="Heiman D."/>
            <person name="Howarth C."/>
            <person name="Larson L."/>
            <person name="Lui A."/>
            <person name="MacDonald P.J."/>
            <person name="Mehta T."/>
            <person name="Montmayeur A."/>
            <person name="Murphy C."/>
            <person name="Neiman D."/>
            <person name="Pearson M."/>
            <person name="Priest M."/>
            <person name="Roberts A."/>
            <person name="Saif S."/>
            <person name="Shea T."/>
            <person name="Shenoy N."/>
            <person name="Sisk P."/>
            <person name="Stolte C."/>
            <person name="Sykes S."/>
            <person name="White J."/>
            <person name="Yandava C."/>
            <person name="Wortman J."/>
            <person name="Nusbaum C."/>
            <person name="Birren B."/>
        </authorList>
    </citation>
    <scope>NUCLEOTIDE SEQUENCE [LARGE SCALE GENOMIC DNA]</scope>
    <source>
        <strain evidence="6 7">WAL-19142</strain>
    </source>
</reference>
<dbReference type="GO" id="GO:0046872">
    <property type="term" value="F:metal ion binding"/>
    <property type="evidence" value="ECO:0007669"/>
    <property type="project" value="UniProtKB-KW"/>
</dbReference>
<accession>A0A0J9C4D9</accession>
<evidence type="ECO:0000313" key="7">
    <source>
        <dbReference type="Proteomes" id="UP000037392"/>
    </source>
</evidence>
<protein>
    <recommendedName>
        <fullName evidence="8">4Fe-4S ferredoxin</fullName>
    </recommendedName>
</protein>
<dbReference type="Proteomes" id="UP000037392">
    <property type="component" value="Unassembled WGS sequence"/>
</dbReference>
<evidence type="ECO:0000259" key="5">
    <source>
        <dbReference type="PROSITE" id="PS51379"/>
    </source>
</evidence>
<organism evidence="6 7">
    <name type="scientific">[Clostridium] citroniae WAL-19142</name>
    <dbReference type="NCBI Taxonomy" id="742734"/>
    <lineage>
        <taxon>Bacteria</taxon>
        <taxon>Bacillati</taxon>
        <taxon>Bacillota</taxon>
        <taxon>Clostridia</taxon>
        <taxon>Lachnospirales</taxon>
        <taxon>Lachnospiraceae</taxon>
        <taxon>Enterocloster</taxon>
    </lineage>
</organism>
<dbReference type="PROSITE" id="PS50902">
    <property type="entry name" value="FLAVODOXIN_LIKE"/>
    <property type="match status" value="1"/>
</dbReference>
<evidence type="ECO:0000313" key="6">
    <source>
        <dbReference type="EMBL" id="KMW19992.1"/>
    </source>
</evidence>
<dbReference type="GO" id="GO:0051536">
    <property type="term" value="F:iron-sulfur cluster binding"/>
    <property type="evidence" value="ECO:0007669"/>
    <property type="project" value="UniProtKB-KW"/>
</dbReference>
<dbReference type="PROSITE" id="PS00198">
    <property type="entry name" value="4FE4S_FER_1"/>
    <property type="match status" value="1"/>
</dbReference>
<dbReference type="InterPro" id="IPR017900">
    <property type="entry name" value="4Fe4S_Fe_S_CS"/>
</dbReference>
<dbReference type="RefSeq" id="WP_048929772.1">
    <property type="nucleotide sequence ID" value="NZ_KQ235877.1"/>
</dbReference>
<keyword evidence="2" id="KW-0408">Iron</keyword>
<dbReference type="PATRIC" id="fig|742734.4.peg.2152"/>
<dbReference type="Pfam" id="PF13187">
    <property type="entry name" value="Fer4_9"/>
    <property type="match status" value="1"/>
</dbReference>
<dbReference type="GO" id="GO:0010181">
    <property type="term" value="F:FMN binding"/>
    <property type="evidence" value="ECO:0007669"/>
    <property type="project" value="InterPro"/>
</dbReference>
<keyword evidence="1" id="KW-0479">Metal-binding</keyword>
<dbReference type="PANTHER" id="PTHR43122:SF1">
    <property type="entry name" value="IRON-SULFUR-BINDING PROTEIN"/>
    <property type="match status" value="1"/>
</dbReference>
<feature type="domain" description="Flavodoxin-like" evidence="4">
    <location>
        <begin position="4"/>
        <end position="145"/>
    </location>
</feature>
<evidence type="ECO:0000256" key="3">
    <source>
        <dbReference type="ARBA" id="ARBA00023014"/>
    </source>
</evidence>
<evidence type="ECO:0000259" key="4">
    <source>
        <dbReference type="PROSITE" id="PS50902"/>
    </source>
</evidence>
<dbReference type="PROSITE" id="PS51379">
    <property type="entry name" value="4FE4S_FER_2"/>
    <property type="match status" value="2"/>
</dbReference>
<dbReference type="PANTHER" id="PTHR43122">
    <property type="entry name" value="FERREDOXIN SUBUNIT OF PYRUVATE:FLAVODOXIN OXIDOREDUCTASE-RELATED"/>
    <property type="match status" value="1"/>
</dbReference>
<name>A0A0J9C4D9_9FIRM</name>
<evidence type="ECO:0000256" key="1">
    <source>
        <dbReference type="ARBA" id="ARBA00022723"/>
    </source>
</evidence>
<dbReference type="InterPro" id="IPR008254">
    <property type="entry name" value="Flavodoxin/NO_synth"/>
</dbReference>
<dbReference type="SUPFAM" id="SSF52218">
    <property type="entry name" value="Flavoproteins"/>
    <property type="match status" value="1"/>
</dbReference>
<dbReference type="OrthoDB" id="9813995at2"/>
<comment type="caution">
    <text evidence="6">The sequence shown here is derived from an EMBL/GenBank/DDBJ whole genome shotgun (WGS) entry which is preliminary data.</text>
</comment>
<feature type="domain" description="4Fe-4S ferredoxin-type" evidence="5">
    <location>
        <begin position="201"/>
        <end position="228"/>
    </location>
</feature>
<sequence>MKNITAVYFSPTGGTKKACMALASAMSQDVKEVDLCTSDWEWTFGPGDVVIVGIPVFGGRIPGFAAEKLKHCRGNGAVAVTAAVYGNRAFEDALLELDDCLRAQGFRIAAGTALLAEHSMVGDIASGRPDEQDMEDIRSFAARILDKLQEEGWQEPQVPGNRPYRDWKQMPVVPVTNDSCTACGRCAKLCPAGAIPLDAPGTTKADQCILCMRCVSVCPTRARSLPAPALLMLEQKLSPVRDIRRENELFL</sequence>
<keyword evidence="3" id="KW-0411">Iron-sulfur</keyword>
<dbReference type="GO" id="GO:0016651">
    <property type="term" value="F:oxidoreductase activity, acting on NAD(P)H"/>
    <property type="evidence" value="ECO:0007669"/>
    <property type="project" value="UniProtKB-ARBA"/>
</dbReference>
<proteinExistence type="predicted"/>